<feature type="transmembrane region" description="Helical" evidence="1">
    <location>
        <begin position="83"/>
        <end position="99"/>
    </location>
</feature>
<organism evidence="2">
    <name type="scientific">Billgrantia gudaonensis</name>
    <dbReference type="NCBI Taxonomy" id="376427"/>
    <lineage>
        <taxon>Bacteria</taxon>
        <taxon>Pseudomonadati</taxon>
        <taxon>Pseudomonadota</taxon>
        <taxon>Gammaproteobacteria</taxon>
        <taxon>Oceanospirillales</taxon>
        <taxon>Halomonadaceae</taxon>
        <taxon>Billgrantia</taxon>
    </lineage>
</organism>
<keyword evidence="1" id="KW-0812">Transmembrane</keyword>
<protein>
    <submittedName>
        <fullName evidence="2">YgjV family protein</fullName>
    </submittedName>
</protein>
<feature type="transmembrane region" description="Helical" evidence="1">
    <location>
        <begin position="16"/>
        <end position="34"/>
    </location>
</feature>
<dbReference type="Pfam" id="PF10688">
    <property type="entry name" value="Imp-YgjV"/>
    <property type="match status" value="1"/>
</dbReference>
<evidence type="ECO:0000256" key="1">
    <source>
        <dbReference type="SAM" id="Phobius"/>
    </source>
</evidence>
<feature type="transmembrane region" description="Helical" evidence="1">
    <location>
        <begin position="61"/>
        <end position="77"/>
    </location>
</feature>
<proteinExistence type="predicted"/>
<sequence>MALCVVAFANKRDDRLFVLLLFANVAFATQFALFESCGGRHSALIVLRIALARRFHANRRLMYLMLTATLAIAVLMWSGPRDIPALAAGLLGTYGMFMLRGIAMRLVLAAAAFCWIVSNVLAGSIGGTLAETLIFVTNLITILRLRRDANSLAQRLRKRRQTASLAASRPCPPSLKKNLANADIKPAACTHGLPTDPLCPAGAVTTQ</sequence>
<dbReference type="AlphaFoldDB" id="A0A3S0QFK5"/>
<evidence type="ECO:0000313" key="2">
    <source>
        <dbReference type="EMBL" id="RUA22053.1"/>
    </source>
</evidence>
<dbReference type="EMBL" id="RXHI01000025">
    <property type="protein sequence ID" value="RUA22053.1"/>
    <property type="molecule type" value="Genomic_DNA"/>
</dbReference>
<keyword evidence="1" id="KW-1133">Transmembrane helix</keyword>
<gene>
    <name evidence="2" type="ORF">DSL92_07910</name>
</gene>
<reference evidence="2" key="1">
    <citation type="submission" date="2018-12" db="EMBL/GenBank/DDBJ databases">
        <authorList>
            <person name="Jadhav K."/>
            <person name="Kushwaha B."/>
            <person name="Jadhav I."/>
        </authorList>
    </citation>
    <scope>NUCLEOTIDE SEQUENCE [LARGE SCALE GENOMIC DNA]</scope>
    <source>
        <strain evidence="2">SBS 10</strain>
    </source>
</reference>
<dbReference type="InterPro" id="IPR019629">
    <property type="entry name" value="Uncharacterised_HI1736/YgjV"/>
</dbReference>
<comment type="caution">
    <text evidence="2">The sequence shown here is derived from an EMBL/GenBank/DDBJ whole genome shotgun (WGS) entry which is preliminary data.</text>
</comment>
<keyword evidence="1" id="KW-0472">Membrane</keyword>
<accession>A0A3S0QFK5</accession>
<name>A0A3S0QFK5_9GAMM</name>